<dbReference type="Proteomes" id="UP001266305">
    <property type="component" value="Unassembled WGS sequence"/>
</dbReference>
<comment type="caution">
    <text evidence="2">The sequence shown here is derived from an EMBL/GenBank/DDBJ whole genome shotgun (WGS) entry which is preliminary data.</text>
</comment>
<sequence>MQDSYREFADLREQASRLSLKDATTSVSCCKQRNNVCARAGFMSKTQRGSLAFAGKGPPPGDRKADDGPRHYNINESLVKQSPNMLMSCFKSKTNRGLKVTSTGPGPGYYNPSDGTKVPKKTLFPAGHWEGWPGGTNHYIHLSPSREIRQAVGAIATVDQKSRQSREADNIRQQALQSSSSVLEAPVNRTPPLQPASSGNSLEAVEKHAAKCWVRWLPGCVAMPSRGALFPQGSAWCCMSGASRARWLSLLLGAAFRLTLPSTEAQYSAVFLTLDLHPGVDRKQVKDLGITGGWKVEGSLGAQPPSPCALEEALGVRQEEAALLLCGRESSMIPVTSAEVSDNPVEL</sequence>
<protein>
    <submittedName>
        <fullName evidence="2">Uncharacterized protein</fullName>
    </submittedName>
</protein>
<evidence type="ECO:0000256" key="1">
    <source>
        <dbReference type="SAM" id="MobiDB-lite"/>
    </source>
</evidence>
<proteinExistence type="predicted"/>
<evidence type="ECO:0000313" key="2">
    <source>
        <dbReference type="EMBL" id="KAK2106184.1"/>
    </source>
</evidence>
<dbReference type="EMBL" id="JASSZA010000007">
    <property type="protein sequence ID" value="KAK2106184.1"/>
    <property type="molecule type" value="Genomic_DNA"/>
</dbReference>
<organism evidence="2 3">
    <name type="scientific">Saguinus oedipus</name>
    <name type="common">Cotton-top tamarin</name>
    <name type="synonym">Oedipomidas oedipus</name>
    <dbReference type="NCBI Taxonomy" id="9490"/>
    <lineage>
        <taxon>Eukaryota</taxon>
        <taxon>Metazoa</taxon>
        <taxon>Chordata</taxon>
        <taxon>Craniata</taxon>
        <taxon>Vertebrata</taxon>
        <taxon>Euteleostomi</taxon>
        <taxon>Mammalia</taxon>
        <taxon>Eutheria</taxon>
        <taxon>Euarchontoglires</taxon>
        <taxon>Primates</taxon>
        <taxon>Haplorrhini</taxon>
        <taxon>Platyrrhini</taxon>
        <taxon>Cebidae</taxon>
        <taxon>Callitrichinae</taxon>
        <taxon>Saguinus</taxon>
    </lineage>
</organism>
<gene>
    <name evidence="2" type="ORF">P7K49_015698</name>
</gene>
<feature type="compositionally biased region" description="Basic and acidic residues" evidence="1">
    <location>
        <begin position="160"/>
        <end position="170"/>
    </location>
</feature>
<evidence type="ECO:0000313" key="3">
    <source>
        <dbReference type="Proteomes" id="UP001266305"/>
    </source>
</evidence>
<feature type="region of interest" description="Disordered" evidence="1">
    <location>
        <begin position="159"/>
        <end position="201"/>
    </location>
</feature>
<reference evidence="2 3" key="1">
    <citation type="submission" date="2023-05" db="EMBL/GenBank/DDBJ databases">
        <title>B98-5 Cell Line De Novo Hybrid Assembly: An Optical Mapping Approach.</title>
        <authorList>
            <person name="Kananen K."/>
            <person name="Auerbach J.A."/>
            <person name="Kautto E."/>
            <person name="Blachly J.S."/>
        </authorList>
    </citation>
    <scope>NUCLEOTIDE SEQUENCE [LARGE SCALE GENOMIC DNA]</scope>
    <source>
        <strain evidence="2">B95-8</strain>
        <tissue evidence="2">Cell line</tissue>
    </source>
</reference>
<feature type="region of interest" description="Disordered" evidence="1">
    <location>
        <begin position="50"/>
        <end position="70"/>
    </location>
</feature>
<feature type="compositionally biased region" description="Basic and acidic residues" evidence="1">
    <location>
        <begin position="61"/>
        <end position="70"/>
    </location>
</feature>
<keyword evidence="3" id="KW-1185">Reference proteome</keyword>
<accession>A0ABQ9V9Z0</accession>
<feature type="compositionally biased region" description="Polar residues" evidence="1">
    <location>
        <begin position="171"/>
        <end position="182"/>
    </location>
</feature>
<name>A0ABQ9V9Z0_SAGOE</name>